<dbReference type="PANTHER" id="PTHR11537:SF252">
    <property type="entry name" value="POTASSIUM VOLTAGE-GATED CHANNEL PROTEIN SHAW"/>
    <property type="match status" value="1"/>
</dbReference>
<dbReference type="InterPro" id="IPR011333">
    <property type="entry name" value="SKP1/BTB/POZ_sf"/>
</dbReference>
<evidence type="ECO:0000256" key="3">
    <source>
        <dbReference type="ARBA" id="ARBA00022692"/>
    </source>
</evidence>
<dbReference type="InterPro" id="IPR028325">
    <property type="entry name" value="VG_K_chnl"/>
</dbReference>
<evidence type="ECO:0000256" key="4">
    <source>
        <dbReference type="ARBA" id="ARBA00022989"/>
    </source>
</evidence>
<dbReference type="GO" id="GO:0051260">
    <property type="term" value="P:protein homooligomerization"/>
    <property type="evidence" value="ECO:0007669"/>
    <property type="project" value="InterPro"/>
</dbReference>
<evidence type="ECO:0000256" key="6">
    <source>
        <dbReference type="ARBA" id="ARBA00023136"/>
    </source>
</evidence>
<dbReference type="GO" id="GO:0001508">
    <property type="term" value="P:action potential"/>
    <property type="evidence" value="ECO:0007669"/>
    <property type="project" value="TreeGrafter"/>
</dbReference>
<dbReference type="GO" id="GO:0008076">
    <property type="term" value="C:voltage-gated potassium channel complex"/>
    <property type="evidence" value="ECO:0007669"/>
    <property type="project" value="InterPro"/>
</dbReference>
<keyword evidence="4" id="KW-1133">Transmembrane helix</keyword>
<evidence type="ECO:0000313" key="9">
    <source>
        <dbReference type="EMBL" id="CAD7273856.1"/>
    </source>
</evidence>
<feature type="domain" description="Potassium channel tetramerisation-type BTB" evidence="8">
    <location>
        <begin position="187"/>
        <end position="225"/>
    </location>
</feature>
<name>A0A7R9BEP7_9CRUS</name>
<dbReference type="GO" id="GO:0042734">
    <property type="term" value="C:presynaptic membrane"/>
    <property type="evidence" value="ECO:0007669"/>
    <property type="project" value="TreeGrafter"/>
</dbReference>
<evidence type="ECO:0000256" key="7">
    <source>
        <dbReference type="ARBA" id="ARBA00023303"/>
    </source>
</evidence>
<dbReference type="Proteomes" id="UP000678499">
    <property type="component" value="Unassembled WGS sequence"/>
</dbReference>
<keyword evidence="10" id="KW-1185">Reference proteome</keyword>
<dbReference type="Gene3D" id="3.30.710.10">
    <property type="entry name" value="Potassium Channel Kv1.1, Chain A"/>
    <property type="match status" value="3"/>
</dbReference>
<dbReference type="AlphaFoldDB" id="A0A7R9BEP7"/>
<proteinExistence type="predicted"/>
<dbReference type="SUPFAM" id="SSF54695">
    <property type="entry name" value="POZ domain"/>
    <property type="match status" value="2"/>
</dbReference>
<feature type="non-terminal residue" evidence="9">
    <location>
        <position position="424"/>
    </location>
</feature>
<dbReference type="OrthoDB" id="10025005at2759"/>
<feature type="domain" description="Potassium channel tetramerisation-type BTB" evidence="8">
    <location>
        <begin position="144"/>
        <end position="177"/>
    </location>
</feature>
<protein>
    <recommendedName>
        <fullName evidence="8">Potassium channel tetramerisation-type BTB domain-containing protein</fullName>
    </recommendedName>
</protein>
<dbReference type="EMBL" id="OA882218">
    <property type="protein sequence ID" value="CAD7273856.1"/>
    <property type="molecule type" value="Genomic_DNA"/>
</dbReference>
<organism evidence="9">
    <name type="scientific">Notodromas monacha</name>
    <dbReference type="NCBI Taxonomy" id="399045"/>
    <lineage>
        <taxon>Eukaryota</taxon>
        <taxon>Metazoa</taxon>
        <taxon>Ecdysozoa</taxon>
        <taxon>Arthropoda</taxon>
        <taxon>Crustacea</taxon>
        <taxon>Oligostraca</taxon>
        <taxon>Ostracoda</taxon>
        <taxon>Podocopa</taxon>
        <taxon>Podocopida</taxon>
        <taxon>Cypridocopina</taxon>
        <taxon>Cypridoidea</taxon>
        <taxon>Cyprididae</taxon>
        <taxon>Notodromas</taxon>
    </lineage>
</organism>
<dbReference type="GO" id="GO:0032809">
    <property type="term" value="C:neuronal cell body membrane"/>
    <property type="evidence" value="ECO:0007669"/>
    <property type="project" value="TreeGrafter"/>
</dbReference>
<evidence type="ECO:0000313" key="10">
    <source>
        <dbReference type="Proteomes" id="UP000678499"/>
    </source>
</evidence>
<dbReference type="GO" id="GO:0032590">
    <property type="term" value="C:dendrite membrane"/>
    <property type="evidence" value="ECO:0007669"/>
    <property type="project" value="TreeGrafter"/>
</dbReference>
<accession>A0A7R9BEP7</accession>
<evidence type="ECO:0000256" key="5">
    <source>
        <dbReference type="ARBA" id="ARBA00023065"/>
    </source>
</evidence>
<gene>
    <name evidence="9" type="ORF">NMOB1V02_LOCUS1725</name>
</gene>
<dbReference type="GO" id="GO:0045211">
    <property type="term" value="C:postsynaptic membrane"/>
    <property type="evidence" value="ECO:0007669"/>
    <property type="project" value="TreeGrafter"/>
</dbReference>
<comment type="subcellular location">
    <subcellularLocation>
        <location evidence="1">Membrane</location>
        <topology evidence="1">Multi-pass membrane protein</topology>
    </subcellularLocation>
</comment>
<evidence type="ECO:0000259" key="8">
    <source>
        <dbReference type="Pfam" id="PF02214"/>
    </source>
</evidence>
<feature type="domain" description="Potassium channel tetramerisation-type BTB" evidence="8">
    <location>
        <begin position="302"/>
        <end position="337"/>
    </location>
</feature>
<dbReference type="InterPro" id="IPR003131">
    <property type="entry name" value="T1-type_BTB"/>
</dbReference>
<keyword evidence="5" id="KW-0406">Ion transport</keyword>
<evidence type="ECO:0000256" key="2">
    <source>
        <dbReference type="ARBA" id="ARBA00022448"/>
    </source>
</evidence>
<reference evidence="9" key="1">
    <citation type="submission" date="2020-11" db="EMBL/GenBank/DDBJ databases">
        <authorList>
            <person name="Tran Van P."/>
        </authorList>
    </citation>
    <scope>NUCLEOTIDE SEQUENCE</scope>
</reference>
<dbReference type="GO" id="GO:0005251">
    <property type="term" value="F:delayed rectifier potassium channel activity"/>
    <property type="evidence" value="ECO:0007669"/>
    <property type="project" value="TreeGrafter"/>
</dbReference>
<feature type="non-terminal residue" evidence="9">
    <location>
        <position position="1"/>
    </location>
</feature>
<dbReference type="Pfam" id="PF02214">
    <property type="entry name" value="BTB_2"/>
    <property type="match status" value="3"/>
</dbReference>
<keyword evidence="7" id="KW-0407">Ion channel</keyword>
<sequence>VALIFCTTAQKEPDTKAVKGSNLRKCKGTERKFFLCNECFCRVLIVSNPVIVVACFGKKEPDALIIQKHGSDYFYDHEEKLLAELVCLAKIPYTGGLLGSTVSAPLAMGSNRVSKRPLPTLGGRALSKDQDDGRWAESANWLALANYDPILNEYFFDRHPGVFAQVLNYYRTGLTLCLFLEDDEFPILSILRVTGKLHYPTDVCGPLFEEELEFWSLDSNQVEPCCWMTYTSVSINVSFQICYAQTDVLICGPKRSEEQQLLDREASLPNGRVWSFVRGGARVLELGLESSGTLLLDDIHFCYYRTGKLHYPTDVCGPLFEEELEFWSLDSNQVEPCCWMTYTSKILWVTGSLCCVPKQRSSSIRPKLAQKTCWILRPMSLAKIPFLRDSLSLTQGQEVHRDTQETLAVLDRLDLDTDKPNEDL</sequence>
<dbReference type="EMBL" id="CAJPEX010000181">
    <property type="protein sequence ID" value="CAG0914008.1"/>
    <property type="molecule type" value="Genomic_DNA"/>
</dbReference>
<evidence type="ECO:0000256" key="1">
    <source>
        <dbReference type="ARBA" id="ARBA00004141"/>
    </source>
</evidence>
<keyword evidence="6" id="KW-0472">Membrane</keyword>
<dbReference type="PANTHER" id="PTHR11537">
    <property type="entry name" value="VOLTAGE-GATED POTASSIUM CHANNEL"/>
    <property type="match status" value="1"/>
</dbReference>
<keyword evidence="2" id="KW-0813">Transport</keyword>
<dbReference type="GO" id="GO:0043679">
    <property type="term" value="C:axon terminus"/>
    <property type="evidence" value="ECO:0007669"/>
    <property type="project" value="TreeGrafter"/>
</dbReference>
<keyword evidence="3" id="KW-0812">Transmembrane</keyword>